<sequence>MGGDMRDLGPDRLSEDGRYLLLRDDDGRGTYRVPIDRRLRSLIEAAASTRSRTPGQMELTMQSTLSPRDIQTRVRRGETVAQVAEAAGVPTEQIEGFAGPVLAERAYMSEQARSSAVRRKHVDGSAMALGVLVEQAAADDGASPDDVGWDAWRREDGRWSISVVVPGRDRAMFLFDHKSRFAVPADEAAHELVRDVPTADASAQMAIADALQAQEPVPAAEPEVTASPEAVAASISSLKEARDRRAQEQQLSLQDVDEDAEVEHDDVAHDVALEEDDSVREHGRIAVPDTGVTQRRKKAERRRVPSWDEIMFGGRED</sequence>
<keyword evidence="4" id="KW-1185">Reference proteome</keyword>
<gene>
    <name evidence="3" type="primary">sepH</name>
    <name evidence="3" type="ORF">GCM10009821_00410</name>
</gene>
<dbReference type="NCBIfam" id="NF040712">
    <property type="entry name" value="SepH"/>
    <property type="match status" value="1"/>
</dbReference>
<comment type="caution">
    <text evidence="3">The sequence shown here is derived from an EMBL/GenBank/DDBJ whole genome shotgun (WGS) entry which is preliminary data.</text>
</comment>
<accession>A0ABN2VPH5</accession>
<evidence type="ECO:0000313" key="4">
    <source>
        <dbReference type="Proteomes" id="UP001501480"/>
    </source>
</evidence>
<protein>
    <submittedName>
        <fullName evidence="3">Septation protein SepH</fullName>
    </submittedName>
</protein>
<feature type="compositionally biased region" description="Acidic residues" evidence="1">
    <location>
        <begin position="255"/>
        <end position="264"/>
    </location>
</feature>
<dbReference type="InterPro" id="IPR047682">
    <property type="entry name" value="SepH-like"/>
</dbReference>
<evidence type="ECO:0000256" key="1">
    <source>
        <dbReference type="SAM" id="MobiDB-lite"/>
    </source>
</evidence>
<evidence type="ECO:0000313" key="3">
    <source>
        <dbReference type="EMBL" id="GAA2068547.1"/>
    </source>
</evidence>
<reference evidence="3 4" key="1">
    <citation type="journal article" date="2019" name="Int. J. Syst. Evol. Microbiol.">
        <title>The Global Catalogue of Microorganisms (GCM) 10K type strain sequencing project: providing services to taxonomists for standard genome sequencing and annotation.</title>
        <authorList>
            <consortium name="The Broad Institute Genomics Platform"/>
            <consortium name="The Broad Institute Genome Sequencing Center for Infectious Disease"/>
            <person name="Wu L."/>
            <person name="Ma J."/>
        </authorList>
    </citation>
    <scope>NUCLEOTIDE SEQUENCE [LARGE SCALE GENOMIC DNA]</scope>
    <source>
        <strain evidence="3 4">JCM 15749</strain>
    </source>
</reference>
<name>A0ABN2VPH5_9ACTN</name>
<dbReference type="Proteomes" id="UP001501480">
    <property type="component" value="Unassembled WGS sequence"/>
</dbReference>
<dbReference type="Pfam" id="PF11268">
    <property type="entry name" value="DUF3071"/>
    <property type="match status" value="1"/>
</dbReference>
<feature type="region of interest" description="Disordered" evidence="1">
    <location>
        <begin position="242"/>
        <end position="303"/>
    </location>
</feature>
<organism evidence="3 4">
    <name type="scientific">Aeromicrobium halocynthiae</name>
    <dbReference type="NCBI Taxonomy" id="560557"/>
    <lineage>
        <taxon>Bacteria</taxon>
        <taxon>Bacillati</taxon>
        <taxon>Actinomycetota</taxon>
        <taxon>Actinomycetes</taxon>
        <taxon>Propionibacteriales</taxon>
        <taxon>Nocardioidaceae</taxon>
        <taxon>Aeromicrobium</taxon>
    </lineage>
</organism>
<evidence type="ECO:0000259" key="2">
    <source>
        <dbReference type="Pfam" id="PF11268"/>
    </source>
</evidence>
<feature type="domain" description="DUF3071" evidence="2">
    <location>
        <begin position="5"/>
        <end position="165"/>
    </location>
</feature>
<dbReference type="InterPro" id="IPR021421">
    <property type="entry name" value="DUF3071"/>
</dbReference>
<proteinExistence type="predicted"/>
<dbReference type="EMBL" id="BAAAPY010000001">
    <property type="protein sequence ID" value="GAA2068547.1"/>
    <property type="molecule type" value="Genomic_DNA"/>
</dbReference>